<dbReference type="STRING" id="1122206.SAMN02745753_03525"/>
<dbReference type="GO" id="GO:0140114">
    <property type="term" value="P:cellular detoxification of fluoride"/>
    <property type="evidence" value="ECO:0007669"/>
    <property type="project" value="UniProtKB-UniRule"/>
</dbReference>
<sequence>MMYFMIAIGGAFGALSRYGMTRWVNIYWNHHFPFATMLINVLGCVLMGVAFVVISERMPSLEPYRPLIMVGFLGAFTTFSTFSLEIVSLINMQAWLSAVSYLLLSCVLGIAGLAAGMAVTRFF</sequence>
<keyword evidence="3" id="KW-0997">Cell inner membrane</keyword>
<dbReference type="GO" id="GO:0046872">
    <property type="term" value="F:metal ion binding"/>
    <property type="evidence" value="ECO:0007669"/>
    <property type="project" value="UniProtKB-KW"/>
</dbReference>
<dbReference type="RefSeq" id="WP_072840974.1">
    <property type="nucleotide sequence ID" value="NZ_FQVF01000018.1"/>
</dbReference>
<keyword evidence="2 12" id="KW-1003">Cell membrane</keyword>
<organism evidence="13 14">
    <name type="scientific">Marinomonas polaris DSM 16579</name>
    <dbReference type="NCBI Taxonomy" id="1122206"/>
    <lineage>
        <taxon>Bacteria</taxon>
        <taxon>Pseudomonadati</taxon>
        <taxon>Pseudomonadota</taxon>
        <taxon>Gammaproteobacteria</taxon>
        <taxon>Oceanospirillales</taxon>
        <taxon>Oceanospirillaceae</taxon>
        <taxon>Marinomonas</taxon>
    </lineage>
</organism>
<evidence type="ECO:0000256" key="2">
    <source>
        <dbReference type="ARBA" id="ARBA00022475"/>
    </source>
</evidence>
<keyword evidence="14" id="KW-1185">Reference proteome</keyword>
<keyword evidence="12" id="KW-0813">Transport</keyword>
<comment type="subcellular location">
    <subcellularLocation>
        <location evidence="1 12">Cell membrane</location>
        <topology evidence="1 12">Multi-pass membrane protein</topology>
    </subcellularLocation>
</comment>
<evidence type="ECO:0000256" key="1">
    <source>
        <dbReference type="ARBA" id="ARBA00004651"/>
    </source>
</evidence>
<keyword evidence="8 12" id="KW-0472">Membrane</keyword>
<comment type="similarity">
    <text evidence="10 12">Belongs to the fluoride channel Fluc/FEX (TC 1.A.43) family.</text>
</comment>
<keyword evidence="12" id="KW-0479">Metal-binding</keyword>
<evidence type="ECO:0000256" key="12">
    <source>
        <dbReference type="HAMAP-Rule" id="MF_00454"/>
    </source>
</evidence>
<dbReference type="NCBIfam" id="TIGR00494">
    <property type="entry name" value="crcB"/>
    <property type="match status" value="1"/>
</dbReference>
<evidence type="ECO:0000256" key="5">
    <source>
        <dbReference type="ARBA" id="ARBA00022989"/>
    </source>
</evidence>
<dbReference type="InterPro" id="IPR003691">
    <property type="entry name" value="FluC"/>
</dbReference>
<dbReference type="PANTHER" id="PTHR28259">
    <property type="entry name" value="FLUORIDE EXPORT PROTEIN 1-RELATED"/>
    <property type="match status" value="1"/>
</dbReference>
<feature type="binding site" evidence="12">
    <location>
        <position position="77"/>
    </location>
    <ligand>
        <name>Na(+)</name>
        <dbReference type="ChEBI" id="CHEBI:29101"/>
        <note>structural</note>
    </ligand>
</feature>
<evidence type="ECO:0000256" key="9">
    <source>
        <dbReference type="ARBA" id="ARBA00023303"/>
    </source>
</evidence>
<comment type="activity regulation">
    <text evidence="12">Na(+) is not transported, but it plays an essential structural role and its presence is essential for fluoride channel function.</text>
</comment>
<dbReference type="OrthoDB" id="9806299at2"/>
<evidence type="ECO:0000256" key="3">
    <source>
        <dbReference type="ARBA" id="ARBA00022519"/>
    </source>
</evidence>
<evidence type="ECO:0000256" key="11">
    <source>
        <dbReference type="ARBA" id="ARBA00035585"/>
    </source>
</evidence>
<dbReference type="AlphaFoldDB" id="A0A1M5I610"/>
<evidence type="ECO:0000256" key="6">
    <source>
        <dbReference type="ARBA" id="ARBA00023053"/>
    </source>
</evidence>
<evidence type="ECO:0000313" key="13">
    <source>
        <dbReference type="EMBL" id="SHG23627.1"/>
    </source>
</evidence>
<dbReference type="EMBL" id="FQVF01000018">
    <property type="protein sequence ID" value="SHG23627.1"/>
    <property type="molecule type" value="Genomic_DNA"/>
</dbReference>
<keyword evidence="6 12" id="KW-0915">Sodium</keyword>
<proteinExistence type="inferred from homology"/>
<keyword evidence="4 12" id="KW-0812">Transmembrane</keyword>
<dbReference type="HAMAP" id="MF_00454">
    <property type="entry name" value="FluC"/>
    <property type="match status" value="1"/>
</dbReference>
<evidence type="ECO:0000256" key="4">
    <source>
        <dbReference type="ARBA" id="ARBA00022692"/>
    </source>
</evidence>
<dbReference type="Proteomes" id="UP000184517">
    <property type="component" value="Unassembled WGS sequence"/>
</dbReference>
<evidence type="ECO:0000313" key="14">
    <source>
        <dbReference type="Proteomes" id="UP000184517"/>
    </source>
</evidence>
<protein>
    <recommendedName>
        <fullName evidence="12">Fluoride-specific ion channel FluC</fullName>
    </recommendedName>
</protein>
<keyword evidence="7 12" id="KW-0406">Ion transport</keyword>
<comment type="catalytic activity">
    <reaction evidence="11">
        <text>fluoride(in) = fluoride(out)</text>
        <dbReference type="Rhea" id="RHEA:76159"/>
        <dbReference type="ChEBI" id="CHEBI:17051"/>
    </reaction>
    <physiologicalReaction direction="left-to-right" evidence="11">
        <dbReference type="Rhea" id="RHEA:76160"/>
    </physiologicalReaction>
</comment>
<dbReference type="GO" id="GO:0005886">
    <property type="term" value="C:plasma membrane"/>
    <property type="evidence" value="ECO:0007669"/>
    <property type="project" value="UniProtKB-SubCell"/>
</dbReference>
<evidence type="ECO:0000256" key="10">
    <source>
        <dbReference type="ARBA" id="ARBA00035120"/>
    </source>
</evidence>
<dbReference type="PANTHER" id="PTHR28259:SF1">
    <property type="entry name" value="FLUORIDE EXPORT PROTEIN 1-RELATED"/>
    <property type="match status" value="1"/>
</dbReference>
<keyword evidence="5 12" id="KW-1133">Transmembrane helix</keyword>
<dbReference type="GO" id="GO:0062054">
    <property type="term" value="F:fluoride channel activity"/>
    <property type="evidence" value="ECO:0007669"/>
    <property type="project" value="UniProtKB-UniRule"/>
</dbReference>
<dbReference type="Pfam" id="PF02537">
    <property type="entry name" value="CRCB"/>
    <property type="match status" value="1"/>
</dbReference>
<name>A0A1M5I610_9GAMM</name>
<gene>
    <name evidence="12" type="primary">fluC</name>
    <name evidence="12" type="synonym">crcB</name>
    <name evidence="13" type="ORF">SAMN02745753_03525</name>
</gene>
<feature type="transmembrane region" description="Helical" evidence="12">
    <location>
        <begin position="98"/>
        <end position="119"/>
    </location>
</feature>
<keyword evidence="9 12" id="KW-0407">Ion channel</keyword>
<feature type="transmembrane region" description="Helical" evidence="12">
    <location>
        <begin position="32"/>
        <end position="55"/>
    </location>
</feature>
<reference evidence="14" key="1">
    <citation type="submission" date="2016-11" db="EMBL/GenBank/DDBJ databases">
        <authorList>
            <person name="Varghese N."/>
            <person name="Submissions S."/>
        </authorList>
    </citation>
    <scope>NUCLEOTIDE SEQUENCE [LARGE SCALE GENOMIC DNA]</scope>
    <source>
        <strain evidence="14">DSM 16579</strain>
    </source>
</reference>
<accession>A0A1M5I610</accession>
<evidence type="ECO:0000256" key="7">
    <source>
        <dbReference type="ARBA" id="ARBA00023065"/>
    </source>
</evidence>
<evidence type="ECO:0000256" key="8">
    <source>
        <dbReference type="ARBA" id="ARBA00023136"/>
    </source>
</evidence>
<feature type="transmembrane region" description="Helical" evidence="12">
    <location>
        <begin position="67"/>
        <end position="92"/>
    </location>
</feature>
<feature type="binding site" evidence="12">
    <location>
        <position position="74"/>
    </location>
    <ligand>
        <name>Na(+)</name>
        <dbReference type="ChEBI" id="CHEBI:29101"/>
        <note>structural</note>
    </ligand>
</feature>
<comment type="function">
    <text evidence="12">Fluoride-specific ion channel. Important for reducing fluoride concentration in the cell, thus reducing its toxicity.</text>
</comment>